<evidence type="ECO:0000313" key="4">
    <source>
        <dbReference type="Proteomes" id="UP001596957"/>
    </source>
</evidence>
<accession>A0ABW2VD60</accession>
<feature type="transmembrane region" description="Helical" evidence="2">
    <location>
        <begin position="12"/>
        <end position="34"/>
    </location>
</feature>
<dbReference type="InterPro" id="IPR046187">
    <property type="entry name" value="DUF6215"/>
</dbReference>
<dbReference type="RefSeq" id="WP_381300800.1">
    <property type="nucleotide sequence ID" value="NZ_JBHTEC010000001.1"/>
</dbReference>
<sequence length="388" mass="41061">MLGFLLRLLPFWVREPLLIAVGSVLGVRIMYLAVRDHDRVAAGLGVVFLVFTAIRVYAVIRALRARRNPSPTASADGAAVDAAAQPQPQAQAQPQAGTGPRPSPDTPEKEHNAWSQAVAAVAVFGALAAALWVAPRFVPSDDNVPQPASCSGGAHEELPKAYKGTPRPVTGEELCKALNRPDLAKLLGTPGETATTVSSTNNTAPLTDGKVAQPEAEVTFDTYTVNVSATYNELTTDQYVKLMKFGDETDIKTLKVLGRPAVLSSDHTMKLEINLGSGGSGGPVEQGPLARTLTVALDHKDRGGYCDITVWSTSGALPNDSVLLNIAEKVLPRIPETACPMRRRKYLGEKIGPVAPPATALISLFALSQASEPYGQPVATRCDVTTAK</sequence>
<feature type="compositionally biased region" description="Low complexity" evidence="1">
    <location>
        <begin position="193"/>
        <end position="204"/>
    </location>
</feature>
<feature type="region of interest" description="Disordered" evidence="1">
    <location>
        <begin position="188"/>
        <end position="208"/>
    </location>
</feature>
<name>A0ABW2VD60_9ACTN</name>
<keyword evidence="2" id="KW-0812">Transmembrane</keyword>
<dbReference type="Proteomes" id="UP001596957">
    <property type="component" value="Unassembled WGS sequence"/>
</dbReference>
<evidence type="ECO:0000256" key="1">
    <source>
        <dbReference type="SAM" id="MobiDB-lite"/>
    </source>
</evidence>
<feature type="compositionally biased region" description="Low complexity" evidence="1">
    <location>
        <begin position="71"/>
        <end position="100"/>
    </location>
</feature>
<keyword evidence="2" id="KW-1133">Transmembrane helix</keyword>
<keyword evidence="2" id="KW-0472">Membrane</keyword>
<gene>
    <name evidence="3" type="ORF">ACFQZP_06060</name>
</gene>
<proteinExistence type="predicted"/>
<dbReference type="Pfam" id="PF19721">
    <property type="entry name" value="DUF6215"/>
    <property type="match status" value="1"/>
</dbReference>
<comment type="caution">
    <text evidence="3">The sequence shown here is derived from an EMBL/GenBank/DDBJ whole genome shotgun (WGS) entry which is preliminary data.</text>
</comment>
<reference evidence="4" key="1">
    <citation type="journal article" date="2019" name="Int. J. Syst. Evol. Microbiol.">
        <title>The Global Catalogue of Microorganisms (GCM) 10K type strain sequencing project: providing services to taxonomists for standard genome sequencing and annotation.</title>
        <authorList>
            <consortium name="The Broad Institute Genomics Platform"/>
            <consortium name="The Broad Institute Genome Sequencing Center for Infectious Disease"/>
            <person name="Wu L."/>
            <person name="Ma J."/>
        </authorList>
    </citation>
    <scope>NUCLEOTIDE SEQUENCE [LARGE SCALE GENOMIC DNA]</scope>
    <source>
        <strain evidence="4">CGMCC 4.7198</strain>
    </source>
</reference>
<feature type="transmembrane region" description="Helical" evidence="2">
    <location>
        <begin position="40"/>
        <end position="60"/>
    </location>
</feature>
<protein>
    <submittedName>
        <fullName evidence="3">DUF6215 domain-containing protein</fullName>
    </submittedName>
</protein>
<keyword evidence="4" id="KW-1185">Reference proteome</keyword>
<evidence type="ECO:0000313" key="3">
    <source>
        <dbReference type="EMBL" id="MFD0281238.1"/>
    </source>
</evidence>
<organism evidence="3 4">
    <name type="scientific">Streptomyces lutosisoli</name>
    <dbReference type="NCBI Taxonomy" id="2665721"/>
    <lineage>
        <taxon>Bacteria</taxon>
        <taxon>Bacillati</taxon>
        <taxon>Actinomycetota</taxon>
        <taxon>Actinomycetes</taxon>
        <taxon>Kitasatosporales</taxon>
        <taxon>Streptomycetaceae</taxon>
        <taxon>Streptomyces</taxon>
    </lineage>
</organism>
<feature type="region of interest" description="Disordered" evidence="1">
    <location>
        <begin position="142"/>
        <end position="167"/>
    </location>
</feature>
<feature type="region of interest" description="Disordered" evidence="1">
    <location>
        <begin position="69"/>
        <end position="112"/>
    </location>
</feature>
<dbReference type="EMBL" id="JBHTEC010000001">
    <property type="protein sequence ID" value="MFD0281238.1"/>
    <property type="molecule type" value="Genomic_DNA"/>
</dbReference>
<evidence type="ECO:0000256" key="2">
    <source>
        <dbReference type="SAM" id="Phobius"/>
    </source>
</evidence>